<dbReference type="EMBL" id="HBUE01136946">
    <property type="protein sequence ID" value="CAG6499075.1"/>
    <property type="molecule type" value="Transcribed_RNA"/>
</dbReference>
<feature type="region of interest" description="Disordered" evidence="1">
    <location>
        <begin position="36"/>
        <end position="70"/>
    </location>
</feature>
<evidence type="ECO:0000313" key="2">
    <source>
        <dbReference type="EMBL" id="CAG6504640.1"/>
    </source>
</evidence>
<dbReference type="EMBL" id="HBUE01149806">
    <property type="protein sequence ID" value="CAG6504638.1"/>
    <property type="molecule type" value="Transcribed_RNA"/>
</dbReference>
<dbReference type="EMBL" id="HBUE01149807">
    <property type="protein sequence ID" value="CAG6504640.1"/>
    <property type="molecule type" value="Transcribed_RNA"/>
</dbReference>
<dbReference type="EMBL" id="HBUE01254784">
    <property type="protein sequence ID" value="CAG6555918.1"/>
    <property type="molecule type" value="Transcribed_RNA"/>
</dbReference>
<dbReference type="EMBL" id="HBUE01149805">
    <property type="protein sequence ID" value="CAG6504636.1"/>
    <property type="molecule type" value="Transcribed_RNA"/>
</dbReference>
<protein>
    <submittedName>
        <fullName evidence="2">(northern house mosquito) hypothetical protein</fullName>
    </submittedName>
</protein>
<dbReference type="EMBL" id="HBUE01254787">
    <property type="protein sequence ID" value="CAG6555923.1"/>
    <property type="molecule type" value="Transcribed_RNA"/>
</dbReference>
<dbReference type="EMBL" id="HBUE01254780">
    <property type="protein sequence ID" value="CAG6555910.1"/>
    <property type="molecule type" value="Transcribed_RNA"/>
</dbReference>
<dbReference type="EMBL" id="HBUE01149810">
    <property type="protein sequence ID" value="CAG6504645.1"/>
    <property type="molecule type" value="Transcribed_RNA"/>
</dbReference>
<dbReference type="EMBL" id="HBUE01136945">
    <property type="protein sequence ID" value="CAG6499073.1"/>
    <property type="molecule type" value="Transcribed_RNA"/>
</dbReference>
<feature type="compositionally biased region" description="Polar residues" evidence="1">
    <location>
        <begin position="10"/>
        <end position="20"/>
    </location>
</feature>
<dbReference type="EMBL" id="HBUE01254782">
    <property type="protein sequence ID" value="CAG6555914.1"/>
    <property type="molecule type" value="Transcribed_RNA"/>
</dbReference>
<proteinExistence type="predicted"/>
<sequence>MRSSGRRSSPGMTASHTVRTPSSARICTVCGLPIGTPSPTRGTFVGPGTKRSSSTRSRLSREASSREASLRRWSGRERASWVLALAKHAAARSSWFVRTTRGATCSASLWPMCRRRRFKTIRQENTHTH</sequence>
<dbReference type="EMBL" id="HBUE01149804">
    <property type="protein sequence ID" value="CAG6504634.1"/>
    <property type="molecule type" value="Transcribed_RNA"/>
</dbReference>
<dbReference type="EMBL" id="HBUE01254781">
    <property type="protein sequence ID" value="CAG6555912.1"/>
    <property type="molecule type" value="Transcribed_RNA"/>
</dbReference>
<dbReference type="AlphaFoldDB" id="A0A8D8D8X0"/>
<dbReference type="EMBL" id="HBUE01254786">
    <property type="protein sequence ID" value="CAG6555921.1"/>
    <property type="molecule type" value="Transcribed_RNA"/>
</dbReference>
<feature type="compositionally biased region" description="Basic and acidic residues" evidence="1">
    <location>
        <begin position="59"/>
        <end position="70"/>
    </location>
</feature>
<organism evidence="2">
    <name type="scientific">Culex pipiens</name>
    <name type="common">House mosquito</name>
    <dbReference type="NCBI Taxonomy" id="7175"/>
    <lineage>
        <taxon>Eukaryota</taxon>
        <taxon>Metazoa</taxon>
        <taxon>Ecdysozoa</taxon>
        <taxon>Arthropoda</taxon>
        <taxon>Hexapoda</taxon>
        <taxon>Insecta</taxon>
        <taxon>Pterygota</taxon>
        <taxon>Neoptera</taxon>
        <taxon>Endopterygota</taxon>
        <taxon>Diptera</taxon>
        <taxon>Nematocera</taxon>
        <taxon>Culicoidea</taxon>
        <taxon>Culicidae</taxon>
        <taxon>Culicinae</taxon>
        <taxon>Culicini</taxon>
        <taxon>Culex</taxon>
        <taxon>Culex</taxon>
    </lineage>
</organism>
<dbReference type="EMBL" id="HBUE01149813">
    <property type="protein sequence ID" value="CAG6504649.1"/>
    <property type="molecule type" value="Transcribed_RNA"/>
</dbReference>
<dbReference type="EMBL" id="HBUE01149811">
    <property type="protein sequence ID" value="CAG6504647.1"/>
    <property type="molecule type" value="Transcribed_RNA"/>
</dbReference>
<dbReference type="EMBL" id="HBUE01136941">
    <property type="protein sequence ID" value="CAG6499069.1"/>
    <property type="molecule type" value="Transcribed_RNA"/>
</dbReference>
<dbReference type="EMBL" id="HBUE01149808">
    <property type="protein sequence ID" value="CAG6504642.1"/>
    <property type="molecule type" value="Transcribed_RNA"/>
</dbReference>
<reference evidence="2" key="1">
    <citation type="submission" date="2021-05" db="EMBL/GenBank/DDBJ databases">
        <authorList>
            <person name="Alioto T."/>
            <person name="Alioto T."/>
            <person name="Gomez Garrido J."/>
        </authorList>
    </citation>
    <scope>NUCLEOTIDE SEQUENCE</scope>
</reference>
<dbReference type="EMBL" id="HBUE01254789">
    <property type="protein sequence ID" value="CAG6555925.1"/>
    <property type="molecule type" value="Transcribed_RNA"/>
</dbReference>
<accession>A0A8D8D8X0</accession>
<evidence type="ECO:0000256" key="1">
    <source>
        <dbReference type="SAM" id="MobiDB-lite"/>
    </source>
</evidence>
<feature type="region of interest" description="Disordered" evidence="1">
    <location>
        <begin position="1"/>
        <end position="20"/>
    </location>
</feature>
<dbReference type="EMBL" id="HBUE01254783">
    <property type="protein sequence ID" value="CAG6555916.1"/>
    <property type="molecule type" value="Transcribed_RNA"/>
</dbReference>
<name>A0A8D8D8X0_CULPI</name>